<evidence type="ECO:0000313" key="1">
    <source>
        <dbReference type="EMBL" id="QHT17253.1"/>
    </source>
</evidence>
<sequence length="433" mass="50313">MSNLFEKAAAANNSKYKKFYNEVETLYNNLKEKYDPNGQHSSIMKSRGIQNGDNIVIRAQTTNNGAVIKESVTINEESTKPLESNPPNPIGIEHFNTEVNVDDFDDDWNDVDSISSSETIEPGNSNSFNNEKIISPEENAVNDYIETIKQIYNLSDYILNKIETIDAVKLGRIQPTENTAKFTNKIYEIISVFQIYILNIFSNIDTIKGNIIYYNIFDIIKKNEHRNELIRKQTHFINSKNTFNGNYKNPIIRKDFQRVLQQEKEFLRIIKGDCEYLYDIIIQNKNMINEKYINVYTNANENIIENINEKINDRDEGFNALYKIIFLARPSSAPYESNTKSNIMGSNNKNLEVSKDDTIIPFSKVGKASDFLKNDNTLNKKTWFGGSNKKKYTIKRHPNKKYTISKKIKNSRLYKTRNRNIRNKNKTRINKHI</sequence>
<organism evidence="1">
    <name type="scientific">viral metagenome</name>
    <dbReference type="NCBI Taxonomy" id="1070528"/>
    <lineage>
        <taxon>unclassified sequences</taxon>
        <taxon>metagenomes</taxon>
        <taxon>organismal metagenomes</taxon>
    </lineage>
</organism>
<name>A0A6C0DL08_9ZZZZ</name>
<dbReference type="EMBL" id="MN739632">
    <property type="protein sequence ID" value="QHT17253.1"/>
    <property type="molecule type" value="Genomic_DNA"/>
</dbReference>
<dbReference type="AlphaFoldDB" id="A0A6C0DL08"/>
<reference evidence="1" key="1">
    <citation type="journal article" date="2020" name="Nature">
        <title>Giant virus diversity and host interactions through global metagenomics.</title>
        <authorList>
            <person name="Schulz F."/>
            <person name="Roux S."/>
            <person name="Paez-Espino D."/>
            <person name="Jungbluth S."/>
            <person name="Walsh D.A."/>
            <person name="Denef V.J."/>
            <person name="McMahon K.D."/>
            <person name="Konstantinidis K.T."/>
            <person name="Eloe-Fadrosh E.A."/>
            <person name="Kyrpides N.C."/>
            <person name="Woyke T."/>
        </authorList>
    </citation>
    <scope>NUCLEOTIDE SEQUENCE</scope>
    <source>
        <strain evidence="1">GVMAG-M-3300023174-24</strain>
    </source>
</reference>
<protein>
    <submittedName>
        <fullName evidence="1">Uncharacterized protein</fullName>
    </submittedName>
</protein>
<accession>A0A6C0DL08</accession>
<proteinExistence type="predicted"/>